<keyword evidence="1" id="KW-0853">WD repeat</keyword>
<dbReference type="InterPro" id="IPR048720">
    <property type="entry name" value="PROPPIN"/>
</dbReference>
<reference evidence="3 4" key="1">
    <citation type="submission" date="2020-02" db="EMBL/GenBank/DDBJ databases">
        <title>Draft genome sequence of Haematococcus lacustris strain NIES-144.</title>
        <authorList>
            <person name="Morimoto D."/>
            <person name="Nakagawa S."/>
            <person name="Yoshida T."/>
            <person name="Sawayama S."/>
        </authorList>
    </citation>
    <scope>NUCLEOTIDE SEQUENCE [LARGE SCALE GENOMIC DNA]</scope>
    <source>
        <strain evidence="3 4">NIES-144</strain>
    </source>
</reference>
<protein>
    <recommendedName>
        <fullName evidence="5">WD_REPEATS_REGION domain-containing protein</fullName>
    </recommendedName>
</protein>
<dbReference type="PANTHER" id="PTHR11227">
    <property type="entry name" value="WD-REPEAT PROTEIN INTERACTING WITH PHOSPHOINOSIDES WIPI -RELATED"/>
    <property type="match status" value="1"/>
</dbReference>
<name>A0A699ZGF6_HAELA</name>
<dbReference type="AlphaFoldDB" id="A0A699ZGF6"/>
<gene>
    <name evidence="3" type="ORF">HaLaN_14908</name>
</gene>
<evidence type="ECO:0000313" key="4">
    <source>
        <dbReference type="Proteomes" id="UP000485058"/>
    </source>
</evidence>
<proteinExistence type="predicted"/>
<comment type="caution">
    <text evidence="3">The sequence shown here is derived from an EMBL/GenBank/DDBJ whole genome shotgun (WGS) entry which is preliminary data.</text>
</comment>
<dbReference type="EMBL" id="BLLF01001255">
    <property type="protein sequence ID" value="GFH18156.1"/>
    <property type="molecule type" value="Genomic_DNA"/>
</dbReference>
<sequence>MATQCAVRFNQDASFACMCTSRGVSIYSLEGHRRVLSLDIGPVSLAEMLFCTSLLALVGAGAASSQSPRWLRLWDTASNSLVKELGFTTSVLAVALNKVR</sequence>
<keyword evidence="4" id="KW-1185">Reference proteome</keyword>
<accession>A0A699ZGF6</accession>
<evidence type="ECO:0000313" key="3">
    <source>
        <dbReference type="EMBL" id="GFH18156.1"/>
    </source>
</evidence>
<evidence type="ECO:0008006" key="5">
    <source>
        <dbReference type="Google" id="ProtNLM"/>
    </source>
</evidence>
<dbReference type="Proteomes" id="UP000485058">
    <property type="component" value="Unassembled WGS sequence"/>
</dbReference>
<organism evidence="3 4">
    <name type="scientific">Haematococcus lacustris</name>
    <name type="common">Green alga</name>
    <name type="synonym">Haematococcus pluvialis</name>
    <dbReference type="NCBI Taxonomy" id="44745"/>
    <lineage>
        <taxon>Eukaryota</taxon>
        <taxon>Viridiplantae</taxon>
        <taxon>Chlorophyta</taxon>
        <taxon>core chlorophytes</taxon>
        <taxon>Chlorophyceae</taxon>
        <taxon>CS clade</taxon>
        <taxon>Chlamydomonadales</taxon>
        <taxon>Haematococcaceae</taxon>
        <taxon>Haematococcus</taxon>
    </lineage>
</organism>
<evidence type="ECO:0000256" key="1">
    <source>
        <dbReference type="ARBA" id="ARBA00022574"/>
    </source>
</evidence>
<evidence type="ECO:0000256" key="2">
    <source>
        <dbReference type="ARBA" id="ARBA00022737"/>
    </source>
</evidence>
<keyword evidence="2" id="KW-0677">Repeat</keyword>